<gene>
    <name evidence="1" type="ORF">EJ06DRAFT_585551</name>
</gene>
<sequence length="262" mass="30344">MPFLKKIQQAVSKLRAGLPSKEFIWPYETDTEWLIVDHENLKLQGLRRWEILRSFKRCVLMVDDDPDVHLAYSVLTPPAPGEKLVDLAVEDFFIFVPNPDGEYRLQAAIELFPFGWEVNDNFGSTAAELDYTEFLRGISKGPVLNCYMTGFQADISAQHLRTKYFVRDSEYFFPDGLHQLTAENLVARRLTINFRKLPVSGALVTVAHTRLKHLTDHTDQELRQLVKELNSMPVELLSHTSRALWDGLVREYRRSRQSYRST</sequence>
<dbReference type="Pfam" id="PF11927">
    <property type="entry name" value="HODM_asu-like"/>
    <property type="match status" value="1"/>
</dbReference>
<dbReference type="AlphaFoldDB" id="A0A6G1HIX7"/>
<reference evidence="1" key="1">
    <citation type="journal article" date="2020" name="Stud. Mycol.">
        <title>101 Dothideomycetes genomes: a test case for predicting lifestyles and emergence of pathogens.</title>
        <authorList>
            <person name="Haridas S."/>
            <person name="Albert R."/>
            <person name="Binder M."/>
            <person name="Bloem J."/>
            <person name="Labutti K."/>
            <person name="Salamov A."/>
            <person name="Andreopoulos B."/>
            <person name="Baker S."/>
            <person name="Barry K."/>
            <person name="Bills G."/>
            <person name="Bluhm B."/>
            <person name="Cannon C."/>
            <person name="Castanera R."/>
            <person name="Culley D."/>
            <person name="Daum C."/>
            <person name="Ezra D."/>
            <person name="Gonzalez J."/>
            <person name="Henrissat B."/>
            <person name="Kuo A."/>
            <person name="Liang C."/>
            <person name="Lipzen A."/>
            <person name="Lutzoni F."/>
            <person name="Magnuson J."/>
            <person name="Mondo S."/>
            <person name="Nolan M."/>
            <person name="Ohm R."/>
            <person name="Pangilinan J."/>
            <person name="Park H.-J."/>
            <person name="Ramirez L."/>
            <person name="Alfaro M."/>
            <person name="Sun H."/>
            <person name="Tritt A."/>
            <person name="Yoshinaga Y."/>
            <person name="Zwiers L.-H."/>
            <person name="Turgeon B."/>
            <person name="Goodwin S."/>
            <person name="Spatafora J."/>
            <person name="Crous P."/>
            <person name="Grigoriev I."/>
        </authorList>
    </citation>
    <scope>NUCLEOTIDE SEQUENCE</scope>
    <source>
        <strain evidence="1">CBS 262.69</strain>
    </source>
</reference>
<proteinExistence type="predicted"/>
<dbReference type="EMBL" id="ML996709">
    <property type="protein sequence ID" value="KAF2396013.1"/>
    <property type="molecule type" value="Genomic_DNA"/>
</dbReference>
<evidence type="ECO:0000313" key="2">
    <source>
        <dbReference type="Proteomes" id="UP000799640"/>
    </source>
</evidence>
<protein>
    <submittedName>
        <fullName evidence="1">Uncharacterized protein</fullName>
    </submittedName>
</protein>
<organism evidence="1 2">
    <name type="scientific">Trichodelitschia bisporula</name>
    <dbReference type="NCBI Taxonomy" id="703511"/>
    <lineage>
        <taxon>Eukaryota</taxon>
        <taxon>Fungi</taxon>
        <taxon>Dikarya</taxon>
        <taxon>Ascomycota</taxon>
        <taxon>Pezizomycotina</taxon>
        <taxon>Dothideomycetes</taxon>
        <taxon>Dothideomycetes incertae sedis</taxon>
        <taxon>Phaeotrichales</taxon>
        <taxon>Phaeotrichaceae</taxon>
        <taxon>Trichodelitschia</taxon>
    </lineage>
</organism>
<dbReference type="InterPro" id="IPR021848">
    <property type="entry name" value="HODM_asu-like"/>
</dbReference>
<name>A0A6G1HIX7_9PEZI</name>
<accession>A0A6G1HIX7</accession>
<keyword evidence="2" id="KW-1185">Reference proteome</keyword>
<dbReference type="Proteomes" id="UP000799640">
    <property type="component" value="Unassembled WGS sequence"/>
</dbReference>
<dbReference type="OrthoDB" id="5043642at2759"/>
<evidence type="ECO:0000313" key="1">
    <source>
        <dbReference type="EMBL" id="KAF2396013.1"/>
    </source>
</evidence>